<dbReference type="InterPro" id="IPR007433">
    <property type="entry name" value="DUF481"/>
</dbReference>
<dbReference type="STRING" id="658445.H744_2c0038"/>
<dbReference type="HOGENOM" id="CLU_058997_3_0_6"/>
<feature type="signal peptide" evidence="1">
    <location>
        <begin position="1"/>
        <end position="29"/>
    </location>
</feature>
<protein>
    <recommendedName>
        <fullName evidence="4">Salt-induced outer membrane protein</fullName>
    </recommendedName>
</protein>
<reference evidence="2 3" key="1">
    <citation type="submission" date="2013-05" db="EMBL/GenBank/DDBJ databases">
        <title>Complete genome sequence of the lipase-producing bacterium Photobacterium gaetbulicola Gung47.</title>
        <authorList>
            <person name="Kim Y.-O."/>
        </authorList>
    </citation>
    <scope>NUCLEOTIDE SEQUENCE [LARGE SCALE GENOMIC DNA]</scope>
    <source>
        <strain evidence="2 3">Gung47</strain>
    </source>
</reference>
<dbReference type="PATRIC" id="fig|658445.3.peg.1937"/>
<evidence type="ECO:0008006" key="4">
    <source>
        <dbReference type="Google" id="ProtNLM"/>
    </source>
</evidence>
<sequence length="262" mass="29540">MIDCYNRRGGRLARTLLALILLASTQANATATDERPTRIPPPLSTELELGYQSLGGNSDSQTLNTRLGGTYVKNQYRHTGEFRFLLAEKDGKEDKRKGQVELQSDMKVNERTYVLGNINYVDDRYGPYFTDFTLATGLGYQLVRWETFQMEVEAGPGYRHQEPNLDEIDDDDIILPETVDELILRGNAKMTWKPSKTVELGVRLTGIAGNSNSTMEAEFNLTTDISDFVAIKISNNQKLNSWVPDGLKKRDSAMTINLLFKM</sequence>
<keyword evidence="1" id="KW-0732">Signal</keyword>
<dbReference type="AlphaFoldDB" id="A0A0C5WKM7"/>
<accession>A0A0C5WKM7</accession>
<evidence type="ECO:0000313" key="3">
    <source>
        <dbReference type="Proteomes" id="UP000032303"/>
    </source>
</evidence>
<dbReference type="EMBL" id="CP005974">
    <property type="protein sequence ID" value="AJR06807.1"/>
    <property type="molecule type" value="Genomic_DNA"/>
</dbReference>
<evidence type="ECO:0000256" key="1">
    <source>
        <dbReference type="SAM" id="SignalP"/>
    </source>
</evidence>
<dbReference type="Pfam" id="PF04338">
    <property type="entry name" value="DUF481"/>
    <property type="match status" value="1"/>
</dbReference>
<feature type="chain" id="PRO_5002191856" description="Salt-induced outer membrane protein" evidence="1">
    <location>
        <begin position="30"/>
        <end position="262"/>
    </location>
</feature>
<evidence type="ECO:0000313" key="2">
    <source>
        <dbReference type="EMBL" id="AJR06807.1"/>
    </source>
</evidence>
<dbReference type="KEGG" id="pgb:H744_2c0038"/>
<organism evidence="2 3">
    <name type="scientific">Photobacterium gaetbulicola Gung47</name>
    <dbReference type="NCBI Taxonomy" id="658445"/>
    <lineage>
        <taxon>Bacteria</taxon>
        <taxon>Pseudomonadati</taxon>
        <taxon>Pseudomonadota</taxon>
        <taxon>Gammaproteobacteria</taxon>
        <taxon>Vibrionales</taxon>
        <taxon>Vibrionaceae</taxon>
        <taxon>Photobacterium</taxon>
    </lineage>
</organism>
<name>A0A0C5WKM7_9GAMM</name>
<dbReference type="Proteomes" id="UP000032303">
    <property type="component" value="Chromosome 2"/>
</dbReference>
<keyword evidence="3" id="KW-1185">Reference proteome</keyword>
<gene>
    <name evidence="2" type="ORF">H744_2c0038</name>
</gene>
<proteinExistence type="predicted"/>